<dbReference type="RefSeq" id="WP_234238294.1">
    <property type="nucleotide sequence ID" value="NZ_JABFTS010000001.1"/>
</dbReference>
<feature type="compositionally biased region" description="Basic and acidic residues" evidence="8">
    <location>
        <begin position="262"/>
        <end position="272"/>
    </location>
</feature>
<evidence type="ECO:0000256" key="1">
    <source>
        <dbReference type="ARBA" id="ARBA00004953"/>
    </source>
</evidence>
<dbReference type="InterPro" id="IPR006362">
    <property type="entry name" value="Cbl_synth_CobM/CibF"/>
</dbReference>
<keyword evidence="3" id="KW-0169">Cobalamin biosynthesis</keyword>
<evidence type="ECO:0000256" key="7">
    <source>
        <dbReference type="RuleBase" id="RU003960"/>
    </source>
</evidence>
<comment type="pathway">
    <text evidence="1">Cofactor biosynthesis; adenosylcobalamin biosynthesis.</text>
</comment>
<reference evidence="10" key="2">
    <citation type="journal article" date="2021" name="Front. Microbiol.">
        <title>Aerobic Denitrification and Heterotrophic Sulfur Oxidation in the Genus Halomonas Revealed by Six Novel Species Characterizations and Genome-Based Analysis.</title>
        <authorList>
            <person name="Wang L."/>
            <person name="Shao Z."/>
        </authorList>
    </citation>
    <scope>NUCLEOTIDE SEQUENCE</scope>
    <source>
        <strain evidence="10">MCCC 1A05776</strain>
    </source>
</reference>
<sequence length="272" mass="28884">MTIHFIGAGPGAPDLLTLRGRDLIASSPVCLYAGSLVPEQILAHCPEGARIVNTAPLSLDEIVAEMRAAHAAGLDVARLHSGDLSIWSALGEQLRRLRELAIPYTITPGVPAFAAAAATLGQELTLPGVAQSVVLTRTPGRASAMPEGETLANFASSGATLAIHLSIHNLSQVVAELLPHYGAECPVAIVWRASWPDERVVRGRLATVETLVDDALQRTALILVGPVLESEDFAESCLYAVGYDRRFRPQSADSPFAGTAPSDERVDKRSER</sequence>
<dbReference type="InterPro" id="IPR003043">
    <property type="entry name" value="Uropor_MeTrfase_CS"/>
</dbReference>
<proteinExistence type="inferred from homology"/>
<evidence type="ECO:0000256" key="6">
    <source>
        <dbReference type="ARBA" id="ARBA00022691"/>
    </source>
</evidence>
<dbReference type="EMBL" id="JABFTS010000001">
    <property type="protein sequence ID" value="MCE8049771.1"/>
    <property type="molecule type" value="Genomic_DNA"/>
</dbReference>
<dbReference type="Pfam" id="PF00590">
    <property type="entry name" value="TP_methylase"/>
    <property type="match status" value="1"/>
</dbReference>
<dbReference type="InterPro" id="IPR000878">
    <property type="entry name" value="4pyrrol_Mease"/>
</dbReference>
<evidence type="ECO:0000256" key="2">
    <source>
        <dbReference type="ARBA" id="ARBA00005879"/>
    </source>
</evidence>
<comment type="caution">
    <text evidence="10">The sequence shown here is derived from an EMBL/GenBank/DDBJ whole genome shotgun (WGS) entry which is preliminary data.</text>
</comment>
<dbReference type="PROSITE" id="PS00839">
    <property type="entry name" value="SUMT_1"/>
    <property type="match status" value="1"/>
</dbReference>
<comment type="similarity">
    <text evidence="2 7">Belongs to the precorrin methyltransferase family.</text>
</comment>
<dbReference type="GO" id="GO:0032259">
    <property type="term" value="P:methylation"/>
    <property type="evidence" value="ECO:0007669"/>
    <property type="project" value="UniProtKB-KW"/>
</dbReference>
<feature type="region of interest" description="Disordered" evidence="8">
    <location>
        <begin position="249"/>
        <end position="272"/>
    </location>
</feature>
<dbReference type="InterPro" id="IPR050161">
    <property type="entry name" value="Siro_Cobalamin_biosynth"/>
</dbReference>
<dbReference type="Gene3D" id="3.30.950.10">
    <property type="entry name" value="Methyltransferase, Cobalt-precorrin-4 Transmethylase, Domain 2"/>
    <property type="match status" value="1"/>
</dbReference>
<dbReference type="NCBIfam" id="TIGR01465">
    <property type="entry name" value="cobM_cbiF"/>
    <property type="match status" value="1"/>
</dbReference>
<dbReference type="PANTHER" id="PTHR45790:SF4">
    <property type="entry name" value="COBALT-PRECORRIN-4 C(11)-METHYLTRANSFERASE"/>
    <property type="match status" value="1"/>
</dbReference>
<dbReference type="AlphaFoldDB" id="A0AAW4YP43"/>
<keyword evidence="6" id="KW-0949">S-adenosyl-L-methionine</keyword>
<accession>A0AAW4YP43</accession>
<name>A0AAW4YP43_9GAMM</name>
<dbReference type="GO" id="GO:0009236">
    <property type="term" value="P:cobalamin biosynthetic process"/>
    <property type="evidence" value="ECO:0007669"/>
    <property type="project" value="UniProtKB-KW"/>
</dbReference>
<evidence type="ECO:0000259" key="9">
    <source>
        <dbReference type="Pfam" id="PF00590"/>
    </source>
</evidence>
<dbReference type="InterPro" id="IPR035996">
    <property type="entry name" value="4pyrrol_Methylase_sf"/>
</dbReference>
<keyword evidence="5 7" id="KW-0808">Transferase</keyword>
<evidence type="ECO:0000313" key="11">
    <source>
        <dbReference type="Proteomes" id="UP001320178"/>
    </source>
</evidence>
<dbReference type="InterPro" id="IPR014776">
    <property type="entry name" value="4pyrrole_Mease_sub2"/>
</dbReference>
<feature type="domain" description="Tetrapyrrole methylase" evidence="9">
    <location>
        <begin position="2"/>
        <end position="208"/>
    </location>
</feature>
<protein>
    <submittedName>
        <fullName evidence="10">Precorrin-4 C(11)-methyltransferase</fullName>
        <ecNumber evidence="10">2.1.1.133</ecNumber>
    </submittedName>
</protein>
<gene>
    <name evidence="10" type="primary">cobM</name>
    <name evidence="10" type="ORF">HOP61_00480</name>
</gene>
<dbReference type="PROSITE" id="PS00840">
    <property type="entry name" value="SUMT_2"/>
    <property type="match status" value="1"/>
</dbReference>
<evidence type="ECO:0000256" key="8">
    <source>
        <dbReference type="SAM" id="MobiDB-lite"/>
    </source>
</evidence>
<dbReference type="EC" id="2.1.1.133" evidence="10"/>
<evidence type="ECO:0000313" key="10">
    <source>
        <dbReference type="EMBL" id="MCE8049771.1"/>
    </source>
</evidence>
<dbReference type="PANTHER" id="PTHR45790">
    <property type="entry name" value="SIROHEME SYNTHASE-RELATED"/>
    <property type="match status" value="1"/>
</dbReference>
<evidence type="ECO:0000256" key="3">
    <source>
        <dbReference type="ARBA" id="ARBA00022573"/>
    </source>
</evidence>
<evidence type="ECO:0000256" key="5">
    <source>
        <dbReference type="ARBA" id="ARBA00022679"/>
    </source>
</evidence>
<organism evidence="10 11">
    <name type="scientific">Billgrantia desiderata</name>
    <dbReference type="NCBI Taxonomy" id="52021"/>
    <lineage>
        <taxon>Bacteria</taxon>
        <taxon>Pseudomonadati</taxon>
        <taxon>Pseudomonadota</taxon>
        <taxon>Gammaproteobacteria</taxon>
        <taxon>Oceanospirillales</taxon>
        <taxon>Halomonadaceae</taxon>
        <taxon>Billgrantia</taxon>
    </lineage>
</organism>
<evidence type="ECO:0000256" key="4">
    <source>
        <dbReference type="ARBA" id="ARBA00022603"/>
    </source>
</evidence>
<reference evidence="10" key="1">
    <citation type="submission" date="2020-05" db="EMBL/GenBank/DDBJ databases">
        <authorList>
            <person name="Wang L."/>
            <person name="Shao Z."/>
        </authorList>
    </citation>
    <scope>NUCLEOTIDE SEQUENCE</scope>
    <source>
        <strain evidence="10">MCCC 1A05776</strain>
    </source>
</reference>
<dbReference type="CDD" id="cd11641">
    <property type="entry name" value="Precorrin-4_C11-MT"/>
    <property type="match status" value="1"/>
</dbReference>
<dbReference type="Gene3D" id="3.40.1010.10">
    <property type="entry name" value="Cobalt-precorrin-4 Transmethylase, Domain 1"/>
    <property type="match status" value="1"/>
</dbReference>
<dbReference type="SUPFAM" id="SSF53790">
    <property type="entry name" value="Tetrapyrrole methylase"/>
    <property type="match status" value="1"/>
</dbReference>
<dbReference type="Proteomes" id="UP001320178">
    <property type="component" value="Unassembled WGS sequence"/>
</dbReference>
<keyword evidence="4 7" id="KW-0489">Methyltransferase</keyword>
<dbReference type="GO" id="GO:0046026">
    <property type="term" value="F:precorrin-4 C11-methyltransferase activity"/>
    <property type="evidence" value="ECO:0007669"/>
    <property type="project" value="UniProtKB-EC"/>
</dbReference>
<dbReference type="InterPro" id="IPR014777">
    <property type="entry name" value="4pyrrole_Mease_sub1"/>
</dbReference>